<gene>
    <name evidence="1" type="ORF">BCR44DRAFT_394058</name>
</gene>
<protein>
    <submittedName>
        <fullName evidence="1">Uncharacterized protein</fullName>
    </submittedName>
</protein>
<comment type="caution">
    <text evidence="1">The sequence shown here is derived from an EMBL/GenBank/DDBJ whole genome shotgun (WGS) entry which is preliminary data.</text>
</comment>
<organism evidence="1 2">
    <name type="scientific">Catenaria anguillulae PL171</name>
    <dbReference type="NCBI Taxonomy" id="765915"/>
    <lineage>
        <taxon>Eukaryota</taxon>
        <taxon>Fungi</taxon>
        <taxon>Fungi incertae sedis</taxon>
        <taxon>Blastocladiomycota</taxon>
        <taxon>Blastocladiomycetes</taxon>
        <taxon>Blastocladiales</taxon>
        <taxon>Catenariaceae</taxon>
        <taxon>Catenaria</taxon>
    </lineage>
</organism>
<keyword evidence="2" id="KW-1185">Reference proteome</keyword>
<reference evidence="1 2" key="1">
    <citation type="submission" date="2016-07" db="EMBL/GenBank/DDBJ databases">
        <title>Pervasive Adenine N6-methylation of Active Genes in Fungi.</title>
        <authorList>
            <consortium name="DOE Joint Genome Institute"/>
            <person name="Mondo S.J."/>
            <person name="Dannebaum R.O."/>
            <person name="Kuo R.C."/>
            <person name="Labutti K."/>
            <person name="Haridas S."/>
            <person name="Kuo A."/>
            <person name="Salamov A."/>
            <person name="Ahrendt S.R."/>
            <person name="Lipzen A."/>
            <person name="Sullivan W."/>
            <person name="Andreopoulos W.B."/>
            <person name="Clum A."/>
            <person name="Lindquist E."/>
            <person name="Daum C."/>
            <person name="Ramamoorthy G.K."/>
            <person name="Gryganskyi A."/>
            <person name="Culley D."/>
            <person name="Magnuson J.K."/>
            <person name="James T.Y."/>
            <person name="O'Malley M.A."/>
            <person name="Stajich J.E."/>
            <person name="Spatafora J.W."/>
            <person name="Visel A."/>
            <person name="Grigoriev I.V."/>
        </authorList>
    </citation>
    <scope>NUCLEOTIDE SEQUENCE [LARGE SCALE GENOMIC DNA]</scope>
    <source>
        <strain evidence="1 2">PL171</strain>
    </source>
</reference>
<accession>A0A1Y2H211</accession>
<dbReference type="EMBL" id="MCFL01000352">
    <property type="protein sequence ID" value="ORZ28575.1"/>
    <property type="molecule type" value="Genomic_DNA"/>
</dbReference>
<proteinExistence type="predicted"/>
<sequence length="166" mass="17987">MAAFAVDNPNQLAIKVDQLATALASVIEKTDKLAAKVEKVIAYLLHESPSRFRTCFVPILPRPCTMLATACFWRPRTTSCWPYVVLFSQRLGKQGAARKPVMPSPTSPAAPKPVTVSTTLPAALRPAPAMTPNLAPVPRPQDAGSPLYLEVVSGRAVSQHRQMCVR</sequence>
<dbReference type="Proteomes" id="UP000193411">
    <property type="component" value="Unassembled WGS sequence"/>
</dbReference>
<dbReference type="AlphaFoldDB" id="A0A1Y2H211"/>
<evidence type="ECO:0000313" key="2">
    <source>
        <dbReference type="Proteomes" id="UP000193411"/>
    </source>
</evidence>
<name>A0A1Y2H211_9FUNG</name>
<evidence type="ECO:0000313" key="1">
    <source>
        <dbReference type="EMBL" id="ORZ28575.1"/>
    </source>
</evidence>